<feature type="region of interest" description="Disordered" evidence="1">
    <location>
        <begin position="65"/>
        <end position="100"/>
    </location>
</feature>
<dbReference type="AlphaFoldDB" id="A0A067TFV5"/>
<evidence type="ECO:0000313" key="4">
    <source>
        <dbReference type="Proteomes" id="UP000027222"/>
    </source>
</evidence>
<sequence>MLYFETDSSLPNFFVVITILIFFFLLRPELRQLDRFPALKALVGFFCLGPSSDEELMLELPTLSTVSNNTDGTPSQADPTRTRANTGSADGFPANTQTTTRRTYLARAVTVSA</sequence>
<accession>A0A067TFV5</accession>
<keyword evidence="2" id="KW-0472">Membrane</keyword>
<evidence type="ECO:0000313" key="3">
    <source>
        <dbReference type="EMBL" id="KDR82006.1"/>
    </source>
</evidence>
<evidence type="ECO:0000256" key="2">
    <source>
        <dbReference type="SAM" id="Phobius"/>
    </source>
</evidence>
<reference evidence="4" key="1">
    <citation type="journal article" date="2014" name="Proc. Natl. Acad. Sci. U.S.A.">
        <title>Extensive sampling of basidiomycete genomes demonstrates inadequacy of the white-rot/brown-rot paradigm for wood decay fungi.</title>
        <authorList>
            <person name="Riley R."/>
            <person name="Salamov A.A."/>
            <person name="Brown D.W."/>
            <person name="Nagy L.G."/>
            <person name="Floudas D."/>
            <person name="Held B.W."/>
            <person name="Levasseur A."/>
            <person name="Lombard V."/>
            <person name="Morin E."/>
            <person name="Otillar R."/>
            <person name="Lindquist E.A."/>
            <person name="Sun H."/>
            <person name="LaButti K.M."/>
            <person name="Schmutz J."/>
            <person name="Jabbour D."/>
            <person name="Luo H."/>
            <person name="Baker S.E."/>
            <person name="Pisabarro A.G."/>
            <person name="Walton J.D."/>
            <person name="Blanchette R.A."/>
            <person name="Henrissat B."/>
            <person name="Martin F."/>
            <person name="Cullen D."/>
            <person name="Hibbett D.S."/>
            <person name="Grigoriev I.V."/>
        </authorList>
    </citation>
    <scope>NUCLEOTIDE SEQUENCE [LARGE SCALE GENOMIC DNA]</scope>
    <source>
        <strain evidence="4">CBS 339.88</strain>
    </source>
</reference>
<proteinExistence type="predicted"/>
<dbReference type="Proteomes" id="UP000027222">
    <property type="component" value="Unassembled WGS sequence"/>
</dbReference>
<keyword evidence="2" id="KW-1133">Transmembrane helix</keyword>
<name>A0A067TFV5_GALM3</name>
<keyword evidence="4" id="KW-1185">Reference proteome</keyword>
<organism evidence="3 4">
    <name type="scientific">Galerina marginata (strain CBS 339.88)</name>
    <dbReference type="NCBI Taxonomy" id="685588"/>
    <lineage>
        <taxon>Eukaryota</taxon>
        <taxon>Fungi</taxon>
        <taxon>Dikarya</taxon>
        <taxon>Basidiomycota</taxon>
        <taxon>Agaricomycotina</taxon>
        <taxon>Agaricomycetes</taxon>
        <taxon>Agaricomycetidae</taxon>
        <taxon>Agaricales</taxon>
        <taxon>Agaricineae</taxon>
        <taxon>Strophariaceae</taxon>
        <taxon>Galerina</taxon>
    </lineage>
</organism>
<feature type="non-terminal residue" evidence="3">
    <location>
        <position position="1"/>
    </location>
</feature>
<keyword evidence="2" id="KW-0812">Transmembrane</keyword>
<feature type="transmembrane region" description="Helical" evidence="2">
    <location>
        <begin position="12"/>
        <end position="30"/>
    </location>
</feature>
<evidence type="ECO:0000256" key="1">
    <source>
        <dbReference type="SAM" id="MobiDB-lite"/>
    </source>
</evidence>
<dbReference type="HOGENOM" id="CLU_2133696_0_0_1"/>
<protein>
    <submittedName>
        <fullName evidence="3">Uncharacterized protein</fullName>
    </submittedName>
</protein>
<gene>
    <name evidence="3" type="ORF">GALMADRAFT_264290</name>
</gene>
<dbReference type="EMBL" id="KL142370">
    <property type="protein sequence ID" value="KDR82006.1"/>
    <property type="molecule type" value="Genomic_DNA"/>
</dbReference>